<dbReference type="Proteomes" id="UP001185331">
    <property type="component" value="Unassembled WGS sequence"/>
</dbReference>
<evidence type="ECO:0000313" key="1">
    <source>
        <dbReference type="EMBL" id="MDR6218797.1"/>
    </source>
</evidence>
<accession>A0AAE4BMS7</accession>
<name>A0AAE4BMS7_9DEIO</name>
<organism evidence="1 2">
    <name type="scientific">Deinococcus soli</name>
    <name type="common">ex Cha et al. 2016</name>
    <dbReference type="NCBI Taxonomy" id="1309411"/>
    <lineage>
        <taxon>Bacteria</taxon>
        <taxon>Thermotogati</taxon>
        <taxon>Deinococcota</taxon>
        <taxon>Deinococci</taxon>
        <taxon>Deinococcales</taxon>
        <taxon>Deinococcaceae</taxon>
        <taxon>Deinococcus</taxon>
    </lineage>
</organism>
<dbReference type="EMBL" id="JAVDQK010000005">
    <property type="protein sequence ID" value="MDR6218797.1"/>
    <property type="molecule type" value="Genomic_DNA"/>
</dbReference>
<dbReference type="PROSITE" id="PS00383">
    <property type="entry name" value="TYR_PHOSPHATASE_1"/>
    <property type="match status" value="1"/>
</dbReference>
<dbReference type="SUPFAM" id="SSF52799">
    <property type="entry name" value="(Phosphotyrosine protein) phosphatases II"/>
    <property type="match status" value="1"/>
</dbReference>
<evidence type="ECO:0000313" key="2">
    <source>
        <dbReference type="Proteomes" id="UP001185331"/>
    </source>
</evidence>
<sequence>MMNLKPARSGTVNGIRVSWGGLHHVIPSDTQLLVTLLNEREVSEPMFTEDFHIPSGIPQHAYVHATDNNAAWRHHRALRQLLGDAVRSGVQRIHVHCGGGNSRSSAAAILARKAAGQSHGDAFHAVMAESSTAFPNLPLLNGMSGMVDHLDGECAHEALLARAAELGGPLGTLMSSAAHLIANLTETAYRCEPLGWNAHVTGFPAPEPIDAEDAHQQLLDAAADLSDEDAGTLFSAATVIADLTHRLHEMDTVRD</sequence>
<dbReference type="AlphaFoldDB" id="A0AAE4BMS7"/>
<comment type="caution">
    <text evidence="1">The sequence shown here is derived from an EMBL/GenBank/DDBJ whole genome shotgun (WGS) entry which is preliminary data.</text>
</comment>
<dbReference type="InterPro" id="IPR029021">
    <property type="entry name" value="Prot-tyrosine_phosphatase-like"/>
</dbReference>
<protein>
    <submittedName>
        <fullName evidence="1">Uncharacterized protein</fullName>
    </submittedName>
</protein>
<proteinExistence type="predicted"/>
<reference evidence="1" key="1">
    <citation type="submission" date="2023-07" db="EMBL/GenBank/DDBJ databases">
        <title>Sorghum-associated microbial communities from plants grown in Nebraska, USA.</title>
        <authorList>
            <person name="Schachtman D."/>
        </authorList>
    </citation>
    <scope>NUCLEOTIDE SEQUENCE</scope>
    <source>
        <strain evidence="1">BE330</strain>
    </source>
</reference>
<dbReference type="RefSeq" id="WP_309853407.1">
    <property type="nucleotide sequence ID" value="NZ_JAVDQJ010000004.1"/>
</dbReference>
<gene>
    <name evidence="1" type="ORF">J2Y00_002394</name>
</gene>
<dbReference type="InterPro" id="IPR016130">
    <property type="entry name" value="Tyr_Pase_AS"/>
</dbReference>